<dbReference type="InterPro" id="IPR001878">
    <property type="entry name" value="Znf_CCHC"/>
</dbReference>
<keyword evidence="2" id="KW-0863">Zinc-finger</keyword>
<dbReference type="GO" id="GO:0003676">
    <property type="term" value="F:nucleic acid binding"/>
    <property type="evidence" value="ECO:0007669"/>
    <property type="project" value="InterPro"/>
</dbReference>
<dbReference type="Gene3D" id="4.10.60.10">
    <property type="entry name" value="Zinc finger, CCHC-type"/>
    <property type="match status" value="1"/>
</dbReference>
<proteinExistence type="predicted"/>
<evidence type="ECO:0000256" key="2">
    <source>
        <dbReference type="PROSITE-ProRule" id="PRU00047"/>
    </source>
</evidence>
<dbReference type="Proteomes" id="UP001215280">
    <property type="component" value="Unassembled WGS sequence"/>
</dbReference>
<dbReference type="Pfam" id="PF14223">
    <property type="entry name" value="Retrotran_gag_2"/>
    <property type="match status" value="1"/>
</dbReference>
<keyword evidence="5" id="KW-1185">Reference proteome</keyword>
<dbReference type="SMART" id="SM00343">
    <property type="entry name" value="ZnF_C2HC"/>
    <property type="match status" value="1"/>
</dbReference>
<dbReference type="InterPro" id="IPR036875">
    <property type="entry name" value="Znf_CCHC_sf"/>
</dbReference>
<evidence type="ECO:0000313" key="5">
    <source>
        <dbReference type="Proteomes" id="UP001215280"/>
    </source>
</evidence>
<dbReference type="GO" id="GO:0006397">
    <property type="term" value="P:mRNA processing"/>
    <property type="evidence" value="ECO:0007669"/>
    <property type="project" value="UniProtKB-KW"/>
</dbReference>
<keyword evidence="1" id="KW-0507">mRNA processing</keyword>
<accession>A0AAD7K7I4</accession>
<keyword evidence="2" id="KW-0862">Zinc</keyword>
<evidence type="ECO:0000313" key="4">
    <source>
        <dbReference type="EMBL" id="KAJ7778676.1"/>
    </source>
</evidence>
<dbReference type="Pfam" id="PF00098">
    <property type="entry name" value="zf-CCHC"/>
    <property type="match status" value="1"/>
</dbReference>
<evidence type="ECO:0000259" key="3">
    <source>
        <dbReference type="PROSITE" id="PS50158"/>
    </source>
</evidence>
<protein>
    <recommendedName>
        <fullName evidence="3">CCHC-type domain-containing protein</fullName>
    </recommendedName>
</protein>
<dbReference type="SUPFAM" id="SSF57756">
    <property type="entry name" value="Retrovirus zinc finger-like domains"/>
    <property type="match status" value="1"/>
</dbReference>
<comment type="caution">
    <text evidence="4">The sequence shown here is derived from an EMBL/GenBank/DDBJ whole genome shotgun (WGS) entry which is preliminary data.</text>
</comment>
<dbReference type="PROSITE" id="PS50158">
    <property type="entry name" value="ZF_CCHC"/>
    <property type="match status" value="1"/>
</dbReference>
<reference evidence="4" key="1">
    <citation type="submission" date="2023-03" db="EMBL/GenBank/DDBJ databases">
        <title>Massive genome expansion in bonnet fungi (Mycena s.s.) driven by repeated elements and novel gene families across ecological guilds.</title>
        <authorList>
            <consortium name="Lawrence Berkeley National Laboratory"/>
            <person name="Harder C.B."/>
            <person name="Miyauchi S."/>
            <person name="Viragh M."/>
            <person name="Kuo A."/>
            <person name="Thoen E."/>
            <person name="Andreopoulos B."/>
            <person name="Lu D."/>
            <person name="Skrede I."/>
            <person name="Drula E."/>
            <person name="Henrissat B."/>
            <person name="Morin E."/>
            <person name="Kohler A."/>
            <person name="Barry K."/>
            <person name="LaButti K."/>
            <person name="Morin E."/>
            <person name="Salamov A."/>
            <person name="Lipzen A."/>
            <person name="Mereny Z."/>
            <person name="Hegedus B."/>
            <person name="Baldrian P."/>
            <person name="Stursova M."/>
            <person name="Weitz H."/>
            <person name="Taylor A."/>
            <person name="Grigoriev I.V."/>
            <person name="Nagy L.G."/>
            <person name="Martin F."/>
            <person name="Kauserud H."/>
        </authorList>
    </citation>
    <scope>NUCLEOTIDE SEQUENCE</scope>
    <source>
        <strain evidence="4">CBHHK188m</strain>
    </source>
</reference>
<dbReference type="AlphaFoldDB" id="A0AAD7K7I4"/>
<dbReference type="GO" id="GO:0008270">
    <property type="term" value="F:zinc ion binding"/>
    <property type="evidence" value="ECO:0007669"/>
    <property type="project" value="UniProtKB-KW"/>
</dbReference>
<gene>
    <name evidence="4" type="ORF">DFH07DRAFT_1033377</name>
</gene>
<name>A0AAD7K7I4_9AGAR</name>
<evidence type="ECO:0000256" key="1">
    <source>
        <dbReference type="ARBA" id="ARBA00022664"/>
    </source>
</evidence>
<dbReference type="EMBL" id="JARJLG010000008">
    <property type="protein sequence ID" value="KAJ7778676.1"/>
    <property type="molecule type" value="Genomic_DNA"/>
</dbReference>
<organism evidence="4 5">
    <name type="scientific">Mycena maculata</name>
    <dbReference type="NCBI Taxonomy" id="230809"/>
    <lineage>
        <taxon>Eukaryota</taxon>
        <taxon>Fungi</taxon>
        <taxon>Dikarya</taxon>
        <taxon>Basidiomycota</taxon>
        <taxon>Agaricomycotina</taxon>
        <taxon>Agaricomycetes</taxon>
        <taxon>Agaricomycetidae</taxon>
        <taxon>Agaricales</taxon>
        <taxon>Marasmiineae</taxon>
        <taxon>Mycenaceae</taxon>
        <taxon>Mycena</taxon>
    </lineage>
</organism>
<sequence length="370" mass="39998">MGTRDASSSTCYAFNLLDKSNWKTFSFKAKNKFEDEGHWQYISDPPVPEKIITQSPAASPATGTIDVVTNNPAYAAGVEGNAKTMHRIVEMVSDNQVPYIEHAKTAVEMWNNLRLIYEAVGMQSMIAVQDKLSTIKYAGIESGPLQAHIDIILGYTISIVANPHTTLGTVTPMLLEKEVRQRGILAAKLCEEHALKAHTEKLALAKAHEDKIAVNAVKAYVATQRGSWRGRGGRGGTGGGRGGSAGGDWKKNVTCYGCSGKGHIARDCPLGAKDQAKEKLRLAQLAYNAIGDDEVDHPKVLLTKKTTNVLRSDALFVDSGVSRHLTPDHSSFITYTILAKPIPIQLGDNSEIFAIGCGTRRTHIMSPSGT</sequence>
<feature type="domain" description="CCHC-type" evidence="3">
    <location>
        <begin position="255"/>
        <end position="269"/>
    </location>
</feature>
<keyword evidence="2" id="KW-0479">Metal-binding</keyword>